<proteinExistence type="predicted"/>
<organism evidence="1 3">
    <name type="scientific">Pseudoalteromonas ruthenica</name>
    <dbReference type="NCBI Taxonomy" id="151081"/>
    <lineage>
        <taxon>Bacteria</taxon>
        <taxon>Pseudomonadati</taxon>
        <taxon>Pseudomonadota</taxon>
        <taxon>Gammaproteobacteria</taxon>
        <taxon>Alteromonadales</taxon>
        <taxon>Pseudoalteromonadaceae</taxon>
        <taxon>Pseudoalteromonas</taxon>
    </lineage>
</organism>
<dbReference type="Proteomes" id="UP000305874">
    <property type="component" value="Unassembled WGS sequence"/>
</dbReference>
<dbReference type="EMBL" id="PNCG01000015">
    <property type="protein sequence ID" value="TMP86213.1"/>
    <property type="molecule type" value="Genomic_DNA"/>
</dbReference>
<reference evidence="1 3" key="1">
    <citation type="journal article" date="2015" name="BMC Genomics">
        <title>Genome mining reveals unlocked bioactive potential of marine Gram-negative bacteria.</title>
        <authorList>
            <person name="Machado H."/>
            <person name="Sonnenschein E.C."/>
            <person name="Melchiorsen J."/>
            <person name="Gram L."/>
        </authorList>
    </citation>
    <scope>NUCLEOTIDE SEQUENCE [LARGE SCALE GENOMIC DNA]</scope>
    <source>
        <strain evidence="1 3">S3137</strain>
    </source>
</reference>
<sequence length="113" mass="12981">MKKLLVIIFLVLAFFTIDHPIVKGPRDKLFNQTMSDLSAASKVNKEVKAKRALEQIRQQVRLTDKQDQHLASALNTVNGMYAWERKYCLNRELNEYLFGDALRQSCSVIASTH</sequence>
<evidence type="ECO:0000313" key="2">
    <source>
        <dbReference type="EMBL" id="TMP86213.1"/>
    </source>
</evidence>
<evidence type="ECO:0000313" key="4">
    <source>
        <dbReference type="Proteomes" id="UP000305874"/>
    </source>
</evidence>
<protein>
    <submittedName>
        <fullName evidence="1">Uncharacterized protein</fullName>
    </submittedName>
</protein>
<dbReference type="STRING" id="151081.TW72_01495"/>
<evidence type="ECO:0000313" key="1">
    <source>
        <dbReference type="EMBL" id="KJZ01653.1"/>
    </source>
</evidence>
<accession>A0A0F4PTN8</accession>
<reference evidence="2 4" key="2">
    <citation type="submission" date="2017-12" db="EMBL/GenBank/DDBJ databases">
        <authorList>
            <person name="Paulsen S."/>
            <person name="Gram L.K."/>
        </authorList>
    </citation>
    <scope>NUCLEOTIDE SEQUENCE [LARGE SCALE GENOMIC DNA]</scope>
    <source>
        <strain evidence="2 4">S2897</strain>
    </source>
</reference>
<dbReference type="AlphaFoldDB" id="A0A0F4PTN8"/>
<dbReference type="OrthoDB" id="6315326at2"/>
<reference evidence="4" key="3">
    <citation type="submission" date="2019-06" db="EMBL/GenBank/DDBJ databases">
        <title>Co-occurence of chitin degradation, pigmentation and bioactivity in marine Pseudoalteromonas.</title>
        <authorList>
            <person name="Sonnenschein E.C."/>
            <person name="Bech P.K."/>
        </authorList>
    </citation>
    <scope>NUCLEOTIDE SEQUENCE [LARGE SCALE GENOMIC DNA]</scope>
    <source>
        <strain evidence="4">S2897</strain>
    </source>
</reference>
<reference evidence="2" key="4">
    <citation type="submission" date="2019-09" db="EMBL/GenBank/DDBJ databases">
        <title>Co-occurence of chitin degradation, pigmentation and bioactivity in marine Pseudoalteromonas.</title>
        <authorList>
            <person name="Sonnenschein E.C."/>
            <person name="Bech P.K."/>
        </authorList>
    </citation>
    <scope>NUCLEOTIDE SEQUENCE</scope>
    <source>
        <strain evidence="2">S2897</strain>
    </source>
</reference>
<dbReference type="RefSeq" id="WP_022943747.1">
    <property type="nucleotide sequence ID" value="NZ_CP023396.1"/>
</dbReference>
<dbReference type="GeneID" id="58227157"/>
<dbReference type="EMBL" id="JXXZ01000002">
    <property type="protein sequence ID" value="KJZ01653.1"/>
    <property type="molecule type" value="Genomic_DNA"/>
</dbReference>
<evidence type="ECO:0000313" key="3">
    <source>
        <dbReference type="Proteomes" id="UP000033664"/>
    </source>
</evidence>
<comment type="caution">
    <text evidence="1">The sequence shown here is derived from an EMBL/GenBank/DDBJ whole genome shotgun (WGS) entry which is preliminary data.</text>
</comment>
<keyword evidence="3" id="KW-1185">Reference proteome</keyword>
<dbReference type="PATRIC" id="fig|151081.8.peg.1477"/>
<dbReference type="Proteomes" id="UP000033664">
    <property type="component" value="Unassembled WGS sequence"/>
</dbReference>
<gene>
    <name evidence="2" type="ORF">CWC05_14730</name>
    <name evidence="1" type="ORF">TW72_01495</name>
</gene>
<name>A0A0F4PTN8_9GAMM</name>
<dbReference type="eggNOG" id="ENOG50332NK">
    <property type="taxonomic scope" value="Bacteria"/>
</dbReference>